<dbReference type="Proteomes" id="UP000236291">
    <property type="component" value="Unassembled WGS sequence"/>
</dbReference>
<evidence type="ECO:0000313" key="1">
    <source>
        <dbReference type="EMBL" id="PNX63637.1"/>
    </source>
</evidence>
<feature type="non-terminal residue" evidence="1">
    <location>
        <position position="44"/>
    </location>
</feature>
<dbReference type="AlphaFoldDB" id="A0A2K3KBG6"/>
<reference evidence="1 2" key="1">
    <citation type="journal article" date="2014" name="Am. J. Bot.">
        <title>Genome assembly and annotation for red clover (Trifolium pratense; Fabaceae).</title>
        <authorList>
            <person name="Istvanek J."/>
            <person name="Jaros M."/>
            <person name="Krenek A."/>
            <person name="Repkova J."/>
        </authorList>
    </citation>
    <scope>NUCLEOTIDE SEQUENCE [LARGE SCALE GENOMIC DNA]</scope>
    <source>
        <strain evidence="2">cv. Tatra</strain>
        <tissue evidence="1">Young leaves</tissue>
    </source>
</reference>
<sequence length="44" mass="5101">MEFLTELSKEAISNLGELALKYTVKQFAYAIHHKKIIANLKEEH</sequence>
<name>A0A2K3KBG6_TRIPR</name>
<comment type="caution">
    <text evidence="1">The sequence shown here is derived from an EMBL/GenBank/DDBJ whole genome shotgun (WGS) entry which is preliminary data.</text>
</comment>
<proteinExistence type="predicted"/>
<organism evidence="1 2">
    <name type="scientific">Trifolium pratense</name>
    <name type="common">Red clover</name>
    <dbReference type="NCBI Taxonomy" id="57577"/>
    <lineage>
        <taxon>Eukaryota</taxon>
        <taxon>Viridiplantae</taxon>
        <taxon>Streptophyta</taxon>
        <taxon>Embryophyta</taxon>
        <taxon>Tracheophyta</taxon>
        <taxon>Spermatophyta</taxon>
        <taxon>Magnoliopsida</taxon>
        <taxon>eudicotyledons</taxon>
        <taxon>Gunneridae</taxon>
        <taxon>Pentapetalae</taxon>
        <taxon>rosids</taxon>
        <taxon>fabids</taxon>
        <taxon>Fabales</taxon>
        <taxon>Fabaceae</taxon>
        <taxon>Papilionoideae</taxon>
        <taxon>50 kb inversion clade</taxon>
        <taxon>NPAAA clade</taxon>
        <taxon>Hologalegina</taxon>
        <taxon>IRL clade</taxon>
        <taxon>Trifolieae</taxon>
        <taxon>Trifolium</taxon>
    </lineage>
</organism>
<accession>A0A2K3KBG6</accession>
<reference evidence="1 2" key="2">
    <citation type="journal article" date="2017" name="Front. Plant Sci.">
        <title>Gene Classification and Mining of Molecular Markers Useful in Red Clover (Trifolium pratense) Breeding.</title>
        <authorList>
            <person name="Istvanek J."/>
            <person name="Dluhosova J."/>
            <person name="Dluhos P."/>
            <person name="Patkova L."/>
            <person name="Nedelnik J."/>
            <person name="Repkova J."/>
        </authorList>
    </citation>
    <scope>NUCLEOTIDE SEQUENCE [LARGE SCALE GENOMIC DNA]</scope>
    <source>
        <strain evidence="2">cv. Tatra</strain>
        <tissue evidence="1">Young leaves</tissue>
    </source>
</reference>
<gene>
    <name evidence="1" type="ORF">L195_g053603</name>
</gene>
<evidence type="ECO:0000313" key="2">
    <source>
        <dbReference type="Proteomes" id="UP000236291"/>
    </source>
</evidence>
<protein>
    <submittedName>
        <fullName evidence="1">Disease resistance protein</fullName>
    </submittedName>
</protein>
<dbReference type="EMBL" id="ASHM01090956">
    <property type="protein sequence ID" value="PNX63637.1"/>
    <property type="molecule type" value="Genomic_DNA"/>
</dbReference>